<organism evidence="2 3">
    <name type="scientific">Kocuria soli</name>
    <dbReference type="NCBI Taxonomy" id="2485125"/>
    <lineage>
        <taxon>Bacteria</taxon>
        <taxon>Bacillati</taxon>
        <taxon>Actinomycetota</taxon>
        <taxon>Actinomycetes</taxon>
        <taxon>Micrococcales</taxon>
        <taxon>Micrococcaceae</taxon>
        <taxon>Kocuria</taxon>
    </lineage>
</organism>
<proteinExistence type="predicted"/>
<dbReference type="RefSeq" id="WP_123824362.1">
    <property type="nucleotide sequence ID" value="NZ_RKMF01000003.1"/>
</dbReference>
<name>A0A3N3ZS30_9MICC</name>
<dbReference type="PANTHER" id="PTHR43798">
    <property type="entry name" value="MONOACYLGLYCEROL LIPASE"/>
    <property type="match status" value="1"/>
</dbReference>
<evidence type="ECO:0000313" key="2">
    <source>
        <dbReference type="EMBL" id="ROZ64266.1"/>
    </source>
</evidence>
<feature type="domain" description="AB hydrolase-1" evidence="1">
    <location>
        <begin position="10"/>
        <end position="235"/>
    </location>
</feature>
<dbReference type="GO" id="GO:0016787">
    <property type="term" value="F:hydrolase activity"/>
    <property type="evidence" value="ECO:0007669"/>
    <property type="project" value="UniProtKB-KW"/>
</dbReference>
<dbReference type="InterPro" id="IPR000073">
    <property type="entry name" value="AB_hydrolase_1"/>
</dbReference>
<dbReference type="InterPro" id="IPR029058">
    <property type="entry name" value="AB_hydrolase_fold"/>
</dbReference>
<dbReference type="AlphaFoldDB" id="A0A3N3ZS30"/>
<comment type="caution">
    <text evidence="2">The sequence shown here is derived from an EMBL/GenBank/DDBJ whole genome shotgun (WGS) entry which is preliminary data.</text>
</comment>
<gene>
    <name evidence="2" type="ORF">EDL96_03110</name>
</gene>
<dbReference type="InterPro" id="IPR050266">
    <property type="entry name" value="AB_hydrolase_sf"/>
</dbReference>
<keyword evidence="2" id="KW-0378">Hydrolase</keyword>
<accession>A0A3N3ZS30</accession>
<dbReference type="Pfam" id="PF12697">
    <property type="entry name" value="Abhydrolase_6"/>
    <property type="match status" value="1"/>
</dbReference>
<dbReference type="PRINTS" id="PR00111">
    <property type="entry name" value="ABHYDROLASE"/>
</dbReference>
<dbReference type="Proteomes" id="UP000270616">
    <property type="component" value="Unassembled WGS sequence"/>
</dbReference>
<protein>
    <submittedName>
        <fullName evidence="2">Alpha/beta fold hydrolase</fullName>
    </submittedName>
</protein>
<dbReference type="Gene3D" id="3.40.50.1820">
    <property type="entry name" value="alpha/beta hydrolase"/>
    <property type="match status" value="1"/>
</dbReference>
<evidence type="ECO:0000313" key="3">
    <source>
        <dbReference type="Proteomes" id="UP000270616"/>
    </source>
</evidence>
<keyword evidence="3" id="KW-1185">Reference proteome</keyword>
<dbReference type="OrthoDB" id="3519228at2"/>
<dbReference type="EMBL" id="RKMF01000003">
    <property type="protein sequence ID" value="ROZ64266.1"/>
    <property type="molecule type" value="Genomic_DNA"/>
</dbReference>
<sequence length="244" mass="26511">MAGNDSSTPVVLLHGVGLDRTIWAELEGLLDRPVHALDLPGHGEQPPLTSETTLAELSQDVLDRLPEGRVHLVGFSLGALIAMHIAAHHPERVETLALLSAVCERTEEEAAAVATRLTAARQDFAGSMATALDRWFPETTANSAVLRESTRSMLFANDPESYVRAYEVFATGDRQIAGDLALIQAPTLMITGAEDPGSTPDMSHRLHDRIQESTVTIIPDARHMIPVTHPRVLARELTRHFAQG</sequence>
<dbReference type="SUPFAM" id="SSF53474">
    <property type="entry name" value="alpha/beta-Hydrolases"/>
    <property type="match status" value="1"/>
</dbReference>
<evidence type="ECO:0000259" key="1">
    <source>
        <dbReference type="Pfam" id="PF12697"/>
    </source>
</evidence>
<reference evidence="2 3" key="1">
    <citation type="submission" date="2018-10" db="EMBL/GenBank/DDBJ databases">
        <title>Kocuria sp. M5W7-7, whole genome shotgun sequence.</title>
        <authorList>
            <person name="Tuo L."/>
        </authorList>
    </citation>
    <scope>NUCLEOTIDE SEQUENCE [LARGE SCALE GENOMIC DNA]</scope>
    <source>
        <strain evidence="2 3">M5W7-7</strain>
    </source>
</reference>